<accession>A0A397VUC4</accession>
<keyword evidence="1" id="KW-0175">Coiled coil</keyword>
<comment type="caution">
    <text evidence="2">The sequence shown here is derived from an EMBL/GenBank/DDBJ whole genome shotgun (WGS) entry which is preliminary data.</text>
</comment>
<proteinExistence type="predicted"/>
<feature type="coiled-coil region" evidence="1">
    <location>
        <begin position="81"/>
        <end position="178"/>
    </location>
</feature>
<dbReference type="STRING" id="44941.A0A397VUC4"/>
<sequence>MSNIPADNESVEETRQIENDIDPLISQIYAMTPATERSAFLEEVNSIDDTELLRRMVIQKEKEKDDMAQNLDVAARLGLAISEKNEELQLKLDLAKQAEQQAYLKLSKLEEENRILSSKANRSNDLATQLAASEEQVKILREHRAFLQKELDTARRELKRFRKELDSLSGQMSDMAEDMWESRNKVNTYAKKLTEVEQHLADTQEMNVNLSIQLEKSLSSQKLSSATTTQIVKMIQADLGRVVLENEHLRASINELENRQV</sequence>
<dbReference type="AlphaFoldDB" id="A0A397VUC4"/>
<keyword evidence="3" id="KW-1185">Reference proteome</keyword>
<dbReference type="OrthoDB" id="5585416at2759"/>
<protein>
    <submittedName>
        <fullName evidence="2">Uncharacterized protein</fullName>
    </submittedName>
</protein>
<organism evidence="2 3">
    <name type="scientific">Gigaspora rosea</name>
    <dbReference type="NCBI Taxonomy" id="44941"/>
    <lineage>
        <taxon>Eukaryota</taxon>
        <taxon>Fungi</taxon>
        <taxon>Fungi incertae sedis</taxon>
        <taxon>Mucoromycota</taxon>
        <taxon>Glomeromycotina</taxon>
        <taxon>Glomeromycetes</taxon>
        <taxon>Diversisporales</taxon>
        <taxon>Gigasporaceae</taxon>
        <taxon>Gigaspora</taxon>
    </lineage>
</organism>
<evidence type="ECO:0000313" key="3">
    <source>
        <dbReference type="Proteomes" id="UP000266673"/>
    </source>
</evidence>
<evidence type="ECO:0000256" key="1">
    <source>
        <dbReference type="SAM" id="Coils"/>
    </source>
</evidence>
<dbReference type="Proteomes" id="UP000266673">
    <property type="component" value="Unassembled WGS sequence"/>
</dbReference>
<dbReference type="EMBL" id="QKWP01000170">
    <property type="protein sequence ID" value="RIB25538.1"/>
    <property type="molecule type" value="Genomic_DNA"/>
</dbReference>
<reference evidence="2 3" key="1">
    <citation type="submission" date="2018-06" db="EMBL/GenBank/DDBJ databases">
        <title>Comparative genomics reveals the genomic features of Rhizophagus irregularis, R. cerebriforme, R. diaphanum and Gigaspora rosea, and their symbiotic lifestyle signature.</title>
        <authorList>
            <person name="Morin E."/>
            <person name="San Clemente H."/>
            <person name="Chen E.C.H."/>
            <person name="De La Providencia I."/>
            <person name="Hainaut M."/>
            <person name="Kuo A."/>
            <person name="Kohler A."/>
            <person name="Murat C."/>
            <person name="Tang N."/>
            <person name="Roy S."/>
            <person name="Loubradou J."/>
            <person name="Henrissat B."/>
            <person name="Grigoriev I.V."/>
            <person name="Corradi N."/>
            <person name="Roux C."/>
            <person name="Martin F.M."/>
        </authorList>
    </citation>
    <scope>NUCLEOTIDE SEQUENCE [LARGE SCALE GENOMIC DNA]</scope>
    <source>
        <strain evidence="2 3">DAOM 194757</strain>
    </source>
</reference>
<evidence type="ECO:0000313" key="2">
    <source>
        <dbReference type="EMBL" id="RIB25538.1"/>
    </source>
</evidence>
<name>A0A397VUC4_9GLOM</name>
<gene>
    <name evidence="2" type="ORF">C2G38_2275157</name>
</gene>